<evidence type="ECO:0000256" key="3">
    <source>
        <dbReference type="ARBA" id="ARBA00022917"/>
    </source>
</evidence>
<keyword evidence="7" id="KW-1185">Reference proteome</keyword>
<sequence>MDYNKFLYEQSRKEKLAKKNQKTFDIKEVRLSATIEEHDITIKAKRAEKFLNAGDKVKVTIRFRGREADYAFKGNKVLDLFVSKINEEVFIVEKKAKLEGRNMTMVLAPKKA</sequence>
<dbReference type="PANTHER" id="PTHR10938">
    <property type="entry name" value="TRANSLATION INITIATION FACTOR IF-3"/>
    <property type="match status" value="1"/>
</dbReference>
<name>W6SHR7_9CLOT</name>
<dbReference type="EMBL" id="HG917868">
    <property type="protein sequence ID" value="CDM69255.1"/>
    <property type="molecule type" value="Genomic_DNA"/>
</dbReference>
<dbReference type="PANTHER" id="PTHR10938:SF0">
    <property type="entry name" value="TRANSLATION INITIATION FACTOR IF-3, MITOCHONDRIAL"/>
    <property type="match status" value="1"/>
</dbReference>
<dbReference type="GO" id="GO:0043022">
    <property type="term" value="F:ribosome binding"/>
    <property type="evidence" value="ECO:0007669"/>
    <property type="project" value="TreeGrafter"/>
</dbReference>
<dbReference type="HOGENOM" id="CLU_054919_3_3_9"/>
<dbReference type="PATRIC" id="fig|1216932.3.peg.2098"/>
<dbReference type="NCBIfam" id="TIGR00168">
    <property type="entry name" value="infC"/>
    <property type="match status" value="1"/>
</dbReference>
<dbReference type="InterPro" id="IPR019815">
    <property type="entry name" value="Translation_initiation_fac_3_C"/>
</dbReference>
<dbReference type="GO" id="GO:0016020">
    <property type="term" value="C:membrane"/>
    <property type="evidence" value="ECO:0007669"/>
    <property type="project" value="TreeGrafter"/>
</dbReference>
<accession>W6SHR7</accession>
<evidence type="ECO:0000256" key="2">
    <source>
        <dbReference type="ARBA" id="ARBA00022540"/>
    </source>
</evidence>
<dbReference type="GO" id="GO:0003743">
    <property type="term" value="F:translation initiation factor activity"/>
    <property type="evidence" value="ECO:0007669"/>
    <property type="project" value="UniProtKB-UniRule"/>
</dbReference>
<feature type="domain" description="Translation initiation factor 3 C-terminal" evidence="5">
    <location>
        <begin position="25"/>
        <end position="110"/>
    </location>
</feature>
<dbReference type="InterPro" id="IPR036788">
    <property type="entry name" value="T_IF-3_C_sf"/>
</dbReference>
<evidence type="ECO:0000313" key="6">
    <source>
        <dbReference type="EMBL" id="CDM69255.1"/>
    </source>
</evidence>
<dbReference type="Pfam" id="PF00707">
    <property type="entry name" value="IF3_C"/>
    <property type="match status" value="1"/>
</dbReference>
<evidence type="ECO:0000256" key="1">
    <source>
        <dbReference type="ARBA" id="ARBA00005439"/>
    </source>
</evidence>
<organism evidence="6 7">
    <name type="scientific">Clostridium bornimense</name>
    <dbReference type="NCBI Taxonomy" id="1216932"/>
    <lineage>
        <taxon>Bacteria</taxon>
        <taxon>Bacillati</taxon>
        <taxon>Bacillota</taxon>
        <taxon>Clostridia</taxon>
        <taxon>Eubacteriales</taxon>
        <taxon>Clostridiaceae</taxon>
        <taxon>Clostridium</taxon>
    </lineage>
</organism>
<dbReference type="eggNOG" id="COG0290">
    <property type="taxonomic scope" value="Bacteria"/>
</dbReference>
<keyword evidence="3" id="KW-0648">Protein biosynthesis</keyword>
<comment type="similarity">
    <text evidence="1">Belongs to the IF-3 family.</text>
</comment>
<dbReference type="AlphaFoldDB" id="W6SHR7"/>
<dbReference type="GO" id="GO:0032790">
    <property type="term" value="P:ribosome disassembly"/>
    <property type="evidence" value="ECO:0007669"/>
    <property type="project" value="TreeGrafter"/>
</dbReference>
<dbReference type="FunFam" id="3.30.110.10:FF:000001">
    <property type="entry name" value="Translation initiation factor IF-3"/>
    <property type="match status" value="1"/>
</dbReference>
<dbReference type="InterPro" id="IPR001288">
    <property type="entry name" value="Translation_initiation_fac_3"/>
</dbReference>
<proteinExistence type="inferred from homology"/>
<gene>
    <name evidence="6" type="ORF">CM240_2097</name>
</gene>
<dbReference type="STRING" id="1216932.CM240_2097"/>
<reference evidence="6 7" key="1">
    <citation type="submission" date="2013-11" db="EMBL/GenBank/DDBJ databases">
        <title>Complete genome sequence of Clostridum sp. M2/40.</title>
        <authorList>
            <person name="Wibberg D."/>
            <person name="Puehler A."/>
            <person name="Schlueter A."/>
        </authorList>
    </citation>
    <scope>NUCLEOTIDE SEQUENCE [LARGE SCALE GENOMIC DNA]</scope>
    <source>
        <strain evidence="7">M2/40</strain>
    </source>
</reference>
<evidence type="ECO:0000256" key="4">
    <source>
        <dbReference type="NCBIfam" id="TIGR00168"/>
    </source>
</evidence>
<dbReference type="GO" id="GO:0005829">
    <property type="term" value="C:cytosol"/>
    <property type="evidence" value="ECO:0007669"/>
    <property type="project" value="TreeGrafter"/>
</dbReference>
<dbReference type="Gene3D" id="3.30.110.10">
    <property type="entry name" value="Translation initiation factor 3 (IF-3), C-terminal domain"/>
    <property type="match status" value="1"/>
</dbReference>
<protein>
    <recommendedName>
        <fullName evidence="4">Translation initiation factor IF-3</fullName>
    </recommendedName>
</protein>
<evidence type="ECO:0000313" key="7">
    <source>
        <dbReference type="Proteomes" id="UP000019426"/>
    </source>
</evidence>
<keyword evidence="2 6" id="KW-0396">Initiation factor</keyword>
<dbReference type="SUPFAM" id="SSF55200">
    <property type="entry name" value="Translation initiation factor IF3, C-terminal domain"/>
    <property type="match status" value="1"/>
</dbReference>
<evidence type="ECO:0000259" key="5">
    <source>
        <dbReference type="Pfam" id="PF00707"/>
    </source>
</evidence>
<dbReference type="Proteomes" id="UP000019426">
    <property type="component" value="Chromosome M2/40_rep1"/>
</dbReference>
<dbReference type="KEGG" id="clt:CM240_2097"/>